<organism evidence="2">
    <name type="scientific">Timema douglasi</name>
    <name type="common">Walking stick</name>
    <dbReference type="NCBI Taxonomy" id="61478"/>
    <lineage>
        <taxon>Eukaryota</taxon>
        <taxon>Metazoa</taxon>
        <taxon>Ecdysozoa</taxon>
        <taxon>Arthropoda</taxon>
        <taxon>Hexapoda</taxon>
        <taxon>Insecta</taxon>
        <taxon>Pterygota</taxon>
        <taxon>Neoptera</taxon>
        <taxon>Polyneoptera</taxon>
        <taxon>Phasmatodea</taxon>
        <taxon>Timematodea</taxon>
        <taxon>Timematoidea</taxon>
        <taxon>Timematidae</taxon>
        <taxon>Timema</taxon>
    </lineage>
</organism>
<accession>A0A7R8Z3C1</accession>
<sequence length="580" mass="63965">MTYLQDVSVSPVTTLPASHSNMAAQLLTLQWYTLLQLITGRFVMFSRRLQTTKPSSVSCQSAPKKSWGYCRSYEFAKFQVSSSSRSGWDVSNWPHSVGWASIAKKLCSRYVNLTARGLRPSIWFFRARVPFDIPTYKVPSQVNGSAREGIDMVGTVAAQSGSIPGPDQWGANNTSDTPGACRGSEPEFAWRESGKPPLVHPTDIRTLISPSSAVELNTKLARAYLRKWDCSYLIWFNDRTPVFYYRSTELPSALRPKGKCVLVGQMGGSRKRDVFLKNPVSHGLYRGVCGPFIMEQSHQPTACFQTQVKFKWPPHKMNLGCVPSLHGLASSKAGRVNASSPIRAGTLDRCAAILARGAARNIKFCRLVFLKNKSHRNFERVNQYSDAGKLSPLTIQYLVPIWNHFHTIVPVEQDEYHFSRSTTARKCDQEKGEGAGILFVPRVRHNSPCVGWSFRAHTEDFGGVEGGSLACSIGTMPMIEIREIQETCSASFYSRQGMKRCCRRGGRGDILRADGVDELLVSPLSLFPLLSDRPRRLPTSWRLFLEDDATAGVGGTVGFLNKLPGGGVQGSLGGSGGGPL</sequence>
<dbReference type="EMBL" id="OA564490">
    <property type="protein sequence ID" value="CAD7194455.1"/>
    <property type="molecule type" value="Genomic_DNA"/>
</dbReference>
<evidence type="ECO:0000256" key="1">
    <source>
        <dbReference type="SAM" id="MobiDB-lite"/>
    </source>
</evidence>
<evidence type="ECO:0000313" key="2">
    <source>
        <dbReference type="EMBL" id="CAD7194455.1"/>
    </source>
</evidence>
<gene>
    <name evidence="2" type="ORF">TDIB3V08_LOCUS880</name>
</gene>
<reference evidence="2" key="1">
    <citation type="submission" date="2020-11" db="EMBL/GenBank/DDBJ databases">
        <authorList>
            <person name="Tran Van P."/>
        </authorList>
    </citation>
    <scope>NUCLEOTIDE SEQUENCE</scope>
</reference>
<feature type="region of interest" description="Disordered" evidence="1">
    <location>
        <begin position="163"/>
        <end position="186"/>
    </location>
</feature>
<name>A0A7R8Z3C1_TIMDO</name>
<protein>
    <submittedName>
        <fullName evidence="2">Uncharacterized protein</fullName>
    </submittedName>
</protein>
<proteinExistence type="predicted"/>
<dbReference type="AlphaFoldDB" id="A0A7R8Z3C1"/>